<dbReference type="NCBIfam" id="TIGR04019">
    <property type="entry name" value="B_thiol_YtxJ"/>
    <property type="match status" value="1"/>
</dbReference>
<evidence type="ECO:0000313" key="2">
    <source>
        <dbReference type="Proteomes" id="UP001519887"/>
    </source>
</evidence>
<keyword evidence="2" id="KW-1185">Reference proteome</keyword>
<dbReference type="Pfam" id="PF11009">
    <property type="entry name" value="BrxC"/>
    <property type="match status" value="1"/>
</dbReference>
<dbReference type="EMBL" id="JAHZIK010000638">
    <property type="protein sequence ID" value="MBW7456676.1"/>
    <property type="molecule type" value="Genomic_DNA"/>
</dbReference>
<dbReference type="Gene3D" id="3.40.30.10">
    <property type="entry name" value="Glutaredoxin"/>
    <property type="match status" value="1"/>
</dbReference>
<evidence type="ECO:0000313" key="1">
    <source>
        <dbReference type="EMBL" id="MBW7456676.1"/>
    </source>
</evidence>
<accession>A0ABS7C7K2</accession>
<proteinExistence type="predicted"/>
<dbReference type="Proteomes" id="UP001519887">
    <property type="component" value="Unassembled WGS sequence"/>
</dbReference>
<organism evidence="1 2">
    <name type="scientific">Paenibacillus sepulcri</name>
    <dbReference type="NCBI Taxonomy" id="359917"/>
    <lineage>
        <taxon>Bacteria</taxon>
        <taxon>Bacillati</taxon>
        <taxon>Bacillota</taxon>
        <taxon>Bacilli</taxon>
        <taxon>Bacillales</taxon>
        <taxon>Paenibacillaceae</taxon>
        <taxon>Paenibacillus</taxon>
    </lineage>
</organism>
<protein>
    <submittedName>
        <fullName evidence="1">Bacillithiol system redox-active protein YtxJ</fullName>
    </submittedName>
</protein>
<name>A0ABS7C7K2_9BACL</name>
<sequence length="118" mass="13184">MERITSLNTVQQWNEVLSASRVKPLLVFKHSSRCSVSTGAYDELTAWLEDAGELSPPCFLVEVVDHQELSRAIAEQAGIKHESPQALLIENGMVSWHASHWGITYSTLDDHLGNHCEK</sequence>
<dbReference type="InterPro" id="IPR022551">
    <property type="entry name" value="BrxC"/>
</dbReference>
<reference evidence="1 2" key="1">
    <citation type="submission" date="2021-07" db="EMBL/GenBank/DDBJ databases">
        <title>Paenibacillus radiodurans sp. nov., isolated from the southeastern edge of Tengger Desert.</title>
        <authorList>
            <person name="Zhang G."/>
        </authorList>
    </citation>
    <scope>NUCLEOTIDE SEQUENCE [LARGE SCALE GENOMIC DNA]</scope>
    <source>
        <strain evidence="1 2">CCM 7311</strain>
    </source>
</reference>
<comment type="caution">
    <text evidence="1">The sequence shown here is derived from an EMBL/GenBank/DDBJ whole genome shotgun (WGS) entry which is preliminary data.</text>
</comment>
<gene>
    <name evidence="1" type="primary">ytxJ</name>
    <name evidence="1" type="ORF">K0U00_21805</name>
</gene>